<name>A0AAW2ZD59_9EUKA</name>
<feature type="compositionally biased region" description="Basic residues" evidence="2">
    <location>
        <begin position="245"/>
        <end position="275"/>
    </location>
</feature>
<proteinExistence type="predicted"/>
<organism evidence="4 5">
    <name type="scientific">Acrasis kona</name>
    <dbReference type="NCBI Taxonomy" id="1008807"/>
    <lineage>
        <taxon>Eukaryota</taxon>
        <taxon>Discoba</taxon>
        <taxon>Heterolobosea</taxon>
        <taxon>Tetramitia</taxon>
        <taxon>Eutetramitia</taxon>
        <taxon>Acrasidae</taxon>
        <taxon>Acrasis</taxon>
    </lineage>
</organism>
<feature type="chain" id="PRO_5043755452" evidence="3">
    <location>
        <begin position="27"/>
        <end position="363"/>
    </location>
</feature>
<gene>
    <name evidence="4" type="ORF">AKO1_001443</name>
</gene>
<feature type="compositionally biased region" description="Basic and acidic residues" evidence="2">
    <location>
        <begin position="276"/>
        <end position="300"/>
    </location>
</feature>
<feature type="compositionally biased region" description="Low complexity" evidence="2">
    <location>
        <begin position="339"/>
        <end position="363"/>
    </location>
</feature>
<dbReference type="EMBL" id="JAOPGA020001244">
    <property type="protein sequence ID" value="KAL0486562.1"/>
    <property type="molecule type" value="Genomic_DNA"/>
</dbReference>
<dbReference type="Proteomes" id="UP001431209">
    <property type="component" value="Unassembled WGS sequence"/>
</dbReference>
<accession>A0AAW2ZD59</accession>
<keyword evidence="5" id="KW-1185">Reference proteome</keyword>
<evidence type="ECO:0000313" key="4">
    <source>
        <dbReference type="EMBL" id="KAL0486562.1"/>
    </source>
</evidence>
<evidence type="ECO:0000256" key="2">
    <source>
        <dbReference type="SAM" id="MobiDB-lite"/>
    </source>
</evidence>
<keyword evidence="3" id="KW-0732">Signal</keyword>
<protein>
    <submittedName>
        <fullName evidence="4">FtsH</fullName>
    </submittedName>
</protein>
<feature type="region of interest" description="Disordered" evidence="2">
    <location>
        <begin position="245"/>
        <end position="363"/>
    </location>
</feature>
<reference evidence="4 5" key="1">
    <citation type="submission" date="2024-03" db="EMBL/GenBank/DDBJ databases">
        <title>The Acrasis kona genome and developmental transcriptomes reveal deep origins of eukaryotic multicellular pathways.</title>
        <authorList>
            <person name="Sheikh S."/>
            <person name="Fu C.-J."/>
            <person name="Brown M.W."/>
            <person name="Baldauf S.L."/>
        </authorList>
    </citation>
    <scope>NUCLEOTIDE SEQUENCE [LARGE SCALE GENOMIC DNA]</scope>
    <source>
        <strain evidence="4 5">ATCC MYA-3509</strain>
    </source>
</reference>
<evidence type="ECO:0000256" key="1">
    <source>
        <dbReference type="SAM" id="Coils"/>
    </source>
</evidence>
<feature type="signal peptide" evidence="3">
    <location>
        <begin position="1"/>
        <end position="26"/>
    </location>
</feature>
<sequence length="363" mass="41625">MNNRVPVLCLALFIALFVLSFGGVSASKVVKHCEKQRGAVFQSQKAVVHNKELLENVDTEIKKGSNANLEQKRRQIRKNLRKAEALLRKTQNDLKKCVCTRSTLTFKKARLLVRKLAKAYRKCKSNRKSVKLALRKAKFLRKRAAVALRRCDVCRTTKFTKALLIARLSAEKKKLVEATFALSKDNKNKKLLESQAEAQNEIKVVQKRLDGVRQTYRKCKCRSIKTKIWKNTIKIRRDKRRLRRTRKTLKKAIKQYKKSHKKSQKKVHKKSPTKHTIKDTKLQAKKIKDDLTKAQKEHKTLSKKLLKCRRDLTRKPSAKPSTKPSTRKPSVKPTKKPTVRPTTTSAPTTTTSGPTTSPMPTMG</sequence>
<keyword evidence="1" id="KW-0175">Coiled coil</keyword>
<dbReference type="AlphaFoldDB" id="A0AAW2ZD59"/>
<evidence type="ECO:0000256" key="3">
    <source>
        <dbReference type="SAM" id="SignalP"/>
    </source>
</evidence>
<comment type="caution">
    <text evidence="4">The sequence shown here is derived from an EMBL/GenBank/DDBJ whole genome shotgun (WGS) entry which is preliminary data.</text>
</comment>
<feature type="compositionally biased region" description="Basic residues" evidence="2">
    <location>
        <begin position="325"/>
        <end position="338"/>
    </location>
</feature>
<evidence type="ECO:0000313" key="5">
    <source>
        <dbReference type="Proteomes" id="UP001431209"/>
    </source>
</evidence>
<feature type="coiled-coil region" evidence="1">
    <location>
        <begin position="66"/>
        <end position="93"/>
    </location>
</feature>